<protein>
    <submittedName>
        <fullName evidence="1">Uncharacterized protein</fullName>
    </submittedName>
</protein>
<name>A0A2T3YSQ1_TRIA4</name>
<dbReference type="AlphaFoldDB" id="A0A2T3YSQ1"/>
<evidence type="ECO:0000313" key="1">
    <source>
        <dbReference type="EMBL" id="PTB35601.1"/>
    </source>
</evidence>
<gene>
    <name evidence="1" type="ORF">M441DRAFT_74094</name>
</gene>
<dbReference type="OrthoDB" id="5220127at2759"/>
<sequence>MCQYSYIHYHHQYPCTHPSSLVPRYSYCSEAALNPATNHYSPCAATTVLPSPEATGENPCERGSCLISPACSSGTCRLQDLNGRWICCKCKRGGNIYRTCQQRKKGCPDTFCYHDICESCTPDV</sequence>
<reference evidence="1 2" key="1">
    <citation type="submission" date="2016-07" db="EMBL/GenBank/DDBJ databases">
        <title>Multiple horizontal gene transfer events from other fungi enriched the ability of initially mycotrophic Trichoderma (Ascomycota) to feed on dead plant biomass.</title>
        <authorList>
            <consortium name="DOE Joint Genome Institute"/>
            <person name="Aerts A."/>
            <person name="Atanasova L."/>
            <person name="Chenthamara K."/>
            <person name="Zhang J."/>
            <person name="Grujic M."/>
            <person name="Henrissat B."/>
            <person name="Kuo A."/>
            <person name="Salamov A."/>
            <person name="Lipzen A."/>
            <person name="Labutti K."/>
            <person name="Barry K."/>
            <person name="Miao Y."/>
            <person name="Rahimi M.J."/>
            <person name="Shen Q."/>
            <person name="Grigoriev I.V."/>
            <person name="Kubicek C.P."/>
            <person name="Druzhinina I.S."/>
        </authorList>
    </citation>
    <scope>NUCLEOTIDE SEQUENCE [LARGE SCALE GENOMIC DNA]</scope>
    <source>
        <strain evidence="1 2">CBS 433.97</strain>
    </source>
</reference>
<keyword evidence="2" id="KW-1185">Reference proteome</keyword>
<proteinExistence type="predicted"/>
<dbReference type="Proteomes" id="UP000240493">
    <property type="component" value="Unassembled WGS sequence"/>
</dbReference>
<accession>A0A2T3YSQ1</accession>
<organism evidence="1 2">
    <name type="scientific">Trichoderma asperellum (strain ATCC 204424 / CBS 433.97 / NBRC 101777)</name>
    <dbReference type="NCBI Taxonomy" id="1042311"/>
    <lineage>
        <taxon>Eukaryota</taxon>
        <taxon>Fungi</taxon>
        <taxon>Dikarya</taxon>
        <taxon>Ascomycota</taxon>
        <taxon>Pezizomycotina</taxon>
        <taxon>Sordariomycetes</taxon>
        <taxon>Hypocreomycetidae</taxon>
        <taxon>Hypocreales</taxon>
        <taxon>Hypocreaceae</taxon>
        <taxon>Trichoderma</taxon>
    </lineage>
</organism>
<dbReference type="EMBL" id="KZ679274">
    <property type="protein sequence ID" value="PTB35601.1"/>
    <property type="molecule type" value="Genomic_DNA"/>
</dbReference>
<evidence type="ECO:0000313" key="2">
    <source>
        <dbReference type="Proteomes" id="UP000240493"/>
    </source>
</evidence>